<sequence length="188" mass="19163">MPRFPRYLFIWLSCTATSVTAVLATVQFVVGSTSHTPPVARSAPLVFDSPPAWPAVQDPSPGTPSPSASASPSASPSATDRPTPSASPSPSAKPSGAARTTAPKPDVDCEDGGPGLHTVPSQGGKATVRYGSRGVCLISAVPSRGFKATTSQTDDDTLTVTFSGANHRSVITATIDPVAKASVRESSF</sequence>
<evidence type="ECO:0000313" key="4">
    <source>
        <dbReference type="Proteomes" id="UP001519310"/>
    </source>
</evidence>
<feature type="region of interest" description="Disordered" evidence="1">
    <location>
        <begin position="50"/>
        <end position="127"/>
    </location>
</feature>
<dbReference type="RefSeq" id="WP_229920475.1">
    <property type="nucleotide sequence ID" value="NZ_BMVL01000006.1"/>
</dbReference>
<comment type="caution">
    <text evidence="3">The sequence shown here is derived from an EMBL/GenBank/DDBJ whole genome shotgun (WGS) entry which is preliminary data.</text>
</comment>
<reference evidence="3 4" key="1">
    <citation type="submission" date="2021-03" db="EMBL/GenBank/DDBJ databases">
        <title>Genomic Encyclopedia of Type Strains, Phase IV (KMG-IV): sequencing the most valuable type-strain genomes for metagenomic binning, comparative biology and taxonomic classification.</title>
        <authorList>
            <person name="Goeker M."/>
        </authorList>
    </citation>
    <scope>NUCLEOTIDE SEQUENCE [LARGE SCALE GENOMIC DNA]</scope>
    <source>
        <strain evidence="3 4">DSM 40526</strain>
    </source>
</reference>
<name>A0ABS4L717_STRAV</name>
<organism evidence="3 4">
    <name type="scientific">Streptomyces avidinii</name>
    <dbReference type="NCBI Taxonomy" id="1895"/>
    <lineage>
        <taxon>Bacteria</taxon>
        <taxon>Bacillati</taxon>
        <taxon>Actinomycetota</taxon>
        <taxon>Actinomycetes</taxon>
        <taxon>Kitasatosporales</taxon>
        <taxon>Streptomycetaceae</taxon>
        <taxon>Streptomyces</taxon>
    </lineage>
</organism>
<gene>
    <name evidence="3" type="ORF">J2Z77_003665</name>
</gene>
<dbReference type="Proteomes" id="UP001519310">
    <property type="component" value="Unassembled WGS sequence"/>
</dbReference>
<feature type="compositionally biased region" description="Low complexity" evidence="1">
    <location>
        <begin position="65"/>
        <end position="98"/>
    </location>
</feature>
<feature type="chain" id="PRO_5047487310" evidence="2">
    <location>
        <begin position="22"/>
        <end position="188"/>
    </location>
</feature>
<accession>A0ABS4L717</accession>
<dbReference type="EMBL" id="JAGGLQ010000006">
    <property type="protein sequence ID" value="MBP2037858.1"/>
    <property type="molecule type" value="Genomic_DNA"/>
</dbReference>
<feature type="signal peptide" evidence="2">
    <location>
        <begin position="1"/>
        <end position="21"/>
    </location>
</feature>
<evidence type="ECO:0000256" key="1">
    <source>
        <dbReference type="SAM" id="MobiDB-lite"/>
    </source>
</evidence>
<evidence type="ECO:0000313" key="3">
    <source>
        <dbReference type="EMBL" id="MBP2037858.1"/>
    </source>
</evidence>
<keyword evidence="4" id="KW-1185">Reference proteome</keyword>
<keyword evidence="2" id="KW-0732">Signal</keyword>
<evidence type="ECO:0000256" key="2">
    <source>
        <dbReference type="SAM" id="SignalP"/>
    </source>
</evidence>
<proteinExistence type="predicted"/>
<protein>
    <submittedName>
        <fullName evidence="3">Uncharacterized protein</fullName>
    </submittedName>
</protein>